<gene>
    <name evidence="1" type="ORF">DPMN_042055</name>
</gene>
<proteinExistence type="predicted"/>
<comment type="caution">
    <text evidence="1">The sequence shown here is derived from an EMBL/GenBank/DDBJ whole genome shotgun (WGS) entry which is preliminary data.</text>
</comment>
<evidence type="ECO:0000313" key="1">
    <source>
        <dbReference type="EMBL" id="KAH3735521.1"/>
    </source>
</evidence>
<organism evidence="1 2">
    <name type="scientific">Dreissena polymorpha</name>
    <name type="common">Zebra mussel</name>
    <name type="synonym">Mytilus polymorpha</name>
    <dbReference type="NCBI Taxonomy" id="45954"/>
    <lineage>
        <taxon>Eukaryota</taxon>
        <taxon>Metazoa</taxon>
        <taxon>Spiralia</taxon>
        <taxon>Lophotrochozoa</taxon>
        <taxon>Mollusca</taxon>
        <taxon>Bivalvia</taxon>
        <taxon>Autobranchia</taxon>
        <taxon>Heteroconchia</taxon>
        <taxon>Euheterodonta</taxon>
        <taxon>Imparidentia</taxon>
        <taxon>Neoheterodontei</taxon>
        <taxon>Myida</taxon>
        <taxon>Dreissenoidea</taxon>
        <taxon>Dreissenidae</taxon>
        <taxon>Dreissena</taxon>
    </lineage>
</organism>
<name>A0A9D4HYF4_DREPO</name>
<protein>
    <submittedName>
        <fullName evidence="1">Uncharacterized protein</fullName>
    </submittedName>
</protein>
<dbReference type="EMBL" id="JAIWYP010000011">
    <property type="protein sequence ID" value="KAH3735521.1"/>
    <property type="molecule type" value="Genomic_DNA"/>
</dbReference>
<accession>A0A9D4HYF4</accession>
<keyword evidence="2" id="KW-1185">Reference proteome</keyword>
<dbReference type="AlphaFoldDB" id="A0A9D4HYF4"/>
<sequence>MRLQLTGGISTWICLYSFQYSDSFHSQDSSRSGQRNSSCTTVANTGMNQFINEDTGGCSSNTTEDNTVAKGASQRFKACNVAETGN</sequence>
<reference evidence="1" key="2">
    <citation type="submission" date="2020-11" db="EMBL/GenBank/DDBJ databases">
        <authorList>
            <person name="McCartney M.A."/>
            <person name="Auch B."/>
            <person name="Kono T."/>
            <person name="Mallez S."/>
            <person name="Becker A."/>
            <person name="Gohl D.M."/>
            <person name="Silverstein K.A.T."/>
            <person name="Koren S."/>
            <person name="Bechman K.B."/>
            <person name="Herman A."/>
            <person name="Abrahante J.E."/>
            <person name="Garbe J."/>
        </authorList>
    </citation>
    <scope>NUCLEOTIDE SEQUENCE</scope>
    <source>
        <strain evidence="1">Duluth1</strain>
        <tissue evidence="1">Whole animal</tissue>
    </source>
</reference>
<reference evidence="1" key="1">
    <citation type="journal article" date="2019" name="bioRxiv">
        <title>The Genome of the Zebra Mussel, Dreissena polymorpha: A Resource for Invasive Species Research.</title>
        <authorList>
            <person name="McCartney M.A."/>
            <person name="Auch B."/>
            <person name="Kono T."/>
            <person name="Mallez S."/>
            <person name="Zhang Y."/>
            <person name="Obille A."/>
            <person name="Becker A."/>
            <person name="Abrahante J.E."/>
            <person name="Garbe J."/>
            <person name="Badalamenti J.P."/>
            <person name="Herman A."/>
            <person name="Mangelson H."/>
            <person name="Liachko I."/>
            <person name="Sullivan S."/>
            <person name="Sone E.D."/>
            <person name="Koren S."/>
            <person name="Silverstein K.A.T."/>
            <person name="Beckman K.B."/>
            <person name="Gohl D.M."/>
        </authorList>
    </citation>
    <scope>NUCLEOTIDE SEQUENCE</scope>
    <source>
        <strain evidence="1">Duluth1</strain>
        <tissue evidence="1">Whole animal</tissue>
    </source>
</reference>
<dbReference type="Proteomes" id="UP000828390">
    <property type="component" value="Unassembled WGS sequence"/>
</dbReference>
<evidence type="ECO:0000313" key="2">
    <source>
        <dbReference type="Proteomes" id="UP000828390"/>
    </source>
</evidence>